<sequence length="147" mass="16959">MYTVIQGDQESIVYGCIKDSNSLTGGSDRRRVNREAVLALPSADEWPFLCRDMFSIPTIKVKLSQYQTDVIHFGASYRAVEYEWNHWIQKFEELLRSMYWVSATVHLETELSGTHSFSWEAAGLYHEPGSGEMQVRCEWTQEGRVSI</sequence>
<dbReference type="RefSeq" id="WP_230439039.1">
    <property type="nucleotide sequence ID" value="NZ_CP087715.1"/>
</dbReference>
<organism evidence="1 2">
    <name type="scientific">Microbulbifer celer</name>
    <dbReference type="NCBI Taxonomy" id="435905"/>
    <lineage>
        <taxon>Bacteria</taxon>
        <taxon>Pseudomonadati</taxon>
        <taxon>Pseudomonadota</taxon>
        <taxon>Gammaproteobacteria</taxon>
        <taxon>Cellvibrionales</taxon>
        <taxon>Microbulbiferaceae</taxon>
        <taxon>Microbulbifer</taxon>
    </lineage>
</organism>
<keyword evidence="2" id="KW-1185">Reference proteome</keyword>
<reference evidence="2" key="1">
    <citation type="journal article" date="2019" name="Int. J. Syst. Evol. Microbiol.">
        <title>The Global Catalogue of Microorganisms (GCM) 10K type strain sequencing project: providing services to taxonomists for standard genome sequencing and annotation.</title>
        <authorList>
            <consortium name="The Broad Institute Genomics Platform"/>
            <consortium name="The Broad Institute Genome Sequencing Center for Infectious Disease"/>
            <person name="Wu L."/>
            <person name="Ma J."/>
        </authorList>
    </citation>
    <scope>NUCLEOTIDE SEQUENCE [LARGE SCALE GENOMIC DNA]</scope>
    <source>
        <strain evidence="2">CCUG 54356</strain>
    </source>
</reference>
<name>A0ABW3UB88_9GAMM</name>
<gene>
    <name evidence="1" type="ORF">ACFQ2X_15070</name>
</gene>
<protein>
    <submittedName>
        <fullName evidence="1">Uncharacterized protein</fullName>
    </submittedName>
</protein>
<dbReference type="Proteomes" id="UP001597264">
    <property type="component" value="Unassembled WGS sequence"/>
</dbReference>
<proteinExistence type="predicted"/>
<accession>A0ABW3UB88</accession>
<dbReference type="EMBL" id="JBHTLR010000019">
    <property type="protein sequence ID" value="MFD1217927.1"/>
    <property type="molecule type" value="Genomic_DNA"/>
</dbReference>
<evidence type="ECO:0000313" key="2">
    <source>
        <dbReference type="Proteomes" id="UP001597264"/>
    </source>
</evidence>
<comment type="caution">
    <text evidence="1">The sequence shown here is derived from an EMBL/GenBank/DDBJ whole genome shotgun (WGS) entry which is preliminary data.</text>
</comment>
<evidence type="ECO:0000313" key="1">
    <source>
        <dbReference type="EMBL" id="MFD1217927.1"/>
    </source>
</evidence>